<dbReference type="GO" id="GO:0051537">
    <property type="term" value="F:2 iron, 2 sulfur cluster binding"/>
    <property type="evidence" value="ECO:0007669"/>
    <property type="project" value="InterPro"/>
</dbReference>
<dbReference type="NCBIfam" id="NF007985">
    <property type="entry name" value="PRK10713.1"/>
    <property type="match status" value="1"/>
</dbReference>
<dbReference type="Pfam" id="PF00111">
    <property type="entry name" value="Fer2"/>
    <property type="match status" value="1"/>
</dbReference>
<dbReference type="EMBL" id="JOJP01000001">
    <property type="protein sequence ID" value="KEI72967.1"/>
    <property type="molecule type" value="Genomic_DNA"/>
</dbReference>
<sequence length="94" mass="10475">MAHIIKILEGFSFIPRNELTLLEALEQEKVDVEYQCREGFCGSCQINLIDGEVTYTTDPIAFIPEGKILACCCQPKGDLTIEIPGGCKLKKNRL</sequence>
<dbReference type="InterPro" id="IPR001041">
    <property type="entry name" value="2Fe-2S_ferredoxin-type"/>
</dbReference>
<name>A0A081KFP1_9GAMM</name>
<dbReference type="InterPro" id="IPR006058">
    <property type="entry name" value="2Fe2S_fd_BS"/>
</dbReference>
<dbReference type="PROSITE" id="PS00197">
    <property type="entry name" value="2FE2S_FER_1"/>
    <property type="match status" value="1"/>
</dbReference>
<proteinExistence type="predicted"/>
<dbReference type="PANTHER" id="PTHR30212">
    <property type="entry name" value="PROTEIN YIIM"/>
    <property type="match status" value="1"/>
</dbReference>
<dbReference type="PROSITE" id="PS51085">
    <property type="entry name" value="2FE2S_FER_2"/>
    <property type="match status" value="1"/>
</dbReference>
<reference evidence="2 3" key="1">
    <citation type="submission" date="2014-06" db="EMBL/GenBank/DDBJ databases">
        <title>Whole Genome Sequences of Three Symbiotic Endozoicomonas Bacteria.</title>
        <authorList>
            <person name="Neave M.J."/>
            <person name="Apprill A."/>
            <person name="Voolstra C.R."/>
        </authorList>
    </citation>
    <scope>NUCLEOTIDE SEQUENCE [LARGE SCALE GENOMIC DNA]</scope>
    <source>
        <strain evidence="2 3">DSM 22380</strain>
    </source>
</reference>
<dbReference type="SUPFAM" id="SSF54292">
    <property type="entry name" value="2Fe-2S ferredoxin-like"/>
    <property type="match status" value="1"/>
</dbReference>
<dbReference type="Gene3D" id="3.10.20.30">
    <property type="match status" value="1"/>
</dbReference>
<dbReference type="InterPro" id="IPR036010">
    <property type="entry name" value="2Fe-2S_ferredoxin-like_sf"/>
</dbReference>
<gene>
    <name evidence="2" type="ORF">GV64_21590</name>
</gene>
<comment type="caution">
    <text evidence="2">The sequence shown here is derived from an EMBL/GenBank/DDBJ whole genome shotgun (WGS) entry which is preliminary data.</text>
</comment>
<feature type="domain" description="2Fe-2S ferredoxin-type" evidence="1">
    <location>
        <begin position="3"/>
        <end position="87"/>
    </location>
</feature>
<dbReference type="RefSeq" id="WP_020581669.1">
    <property type="nucleotide sequence ID" value="NZ_JOJP01000001.1"/>
</dbReference>
<dbReference type="InterPro" id="IPR012675">
    <property type="entry name" value="Beta-grasp_dom_sf"/>
</dbReference>
<dbReference type="Proteomes" id="UP000027997">
    <property type="component" value="Unassembled WGS sequence"/>
</dbReference>
<protein>
    <submittedName>
        <fullName evidence="2">(Fe-S)-binding protein</fullName>
    </submittedName>
</protein>
<evidence type="ECO:0000313" key="2">
    <source>
        <dbReference type="EMBL" id="KEI72967.1"/>
    </source>
</evidence>
<dbReference type="CDD" id="cd00207">
    <property type="entry name" value="fer2"/>
    <property type="match status" value="1"/>
</dbReference>
<dbReference type="InterPro" id="IPR052353">
    <property type="entry name" value="Benzoxazolinone_Detox_Enz"/>
</dbReference>
<accession>A0A081KFP1</accession>
<dbReference type="eggNOG" id="COG1018">
    <property type="taxonomic scope" value="Bacteria"/>
</dbReference>
<dbReference type="PANTHER" id="PTHR30212:SF2">
    <property type="entry name" value="PROTEIN YIIM"/>
    <property type="match status" value="1"/>
</dbReference>
<dbReference type="AlphaFoldDB" id="A0A081KFP1"/>
<evidence type="ECO:0000259" key="1">
    <source>
        <dbReference type="PROSITE" id="PS51085"/>
    </source>
</evidence>
<dbReference type="STRING" id="305900.GV64_21590"/>
<evidence type="ECO:0000313" key="3">
    <source>
        <dbReference type="Proteomes" id="UP000027997"/>
    </source>
</evidence>
<keyword evidence="3" id="KW-1185">Reference proteome</keyword>
<organism evidence="2 3">
    <name type="scientific">Endozoicomonas elysicola</name>
    <dbReference type="NCBI Taxonomy" id="305900"/>
    <lineage>
        <taxon>Bacteria</taxon>
        <taxon>Pseudomonadati</taxon>
        <taxon>Pseudomonadota</taxon>
        <taxon>Gammaproteobacteria</taxon>
        <taxon>Oceanospirillales</taxon>
        <taxon>Endozoicomonadaceae</taxon>
        <taxon>Endozoicomonas</taxon>
    </lineage>
</organism>